<evidence type="ECO:0000259" key="4">
    <source>
        <dbReference type="PROSITE" id="PS50883"/>
    </source>
</evidence>
<evidence type="ECO:0000259" key="5">
    <source>
        <dbReference type="PROSITE" id="PS50887"/>
    </source>
</evidence>
<dbReference type="PANTHER" id="PTHR44757:SF2">
    <property type="entry name" value="BIOFILM ARCHITECTURE MAINTENANCE PROTEIN MBAA"/>
    <property type="match status" value="1"/>
</dbReference>
<dbReference type="EMBL" id="AP018738">
    <property type="protein sequence ID" value="BBE50015.1"/>
    <property type="molecule type" value="Genomic_DNA"/>
</dbReference>
<proteinExistence type="predicted"/>
<keyword evidence="1" id="KW-0175">Coiled coil</keyword>
<dbReference type="PROSITE" id="PS50883">
    <property type="entry name" value="EAL"/>
    <property type="match status" value="1"/>
</dbReference>
<dbReference type="NCBIfam" id="TIGR00229">
    <property type="entry name" value="sensory_box"/>
    <property type="match status" value="7"/>
</dbReference>
<dbReference type="CDD" id="cd01949">
    <property type="entry name" value="GGDEF"/>
    <property type="match status" value="1"/>
</dbReference>
<dbReference type="PROSITE" id="PS50112">
    <property type="entry name" value="PAS"/>
    <property type="match status" value="5"/>
</dbReference>
<dbReference type="InterPro" id="IPR029787">
    <property type="entry name" value="Nucleotide_cyclase"/>
</dbReference>
<feature type="domain" description="PAS" evidence="2">
    <location>
        <begin position="292"/>
        <end position="362"/>
    </location>
</feature>
<evidence type="ECO:0000313" key="6">
    <source>
        <dbReference type="EMBL" id="BBE50015.1"/>
    </source>
</evidence>
<evidence type="ECO:0000259" key="2">
    <source>
        <dbReference type="PROSITE" id="PS50112"/>
    </source>
</evidence>
<dbReference type="SUPFAM" id="SSF141868">
    <property type="entry name" value="EAL domain-like"/>
    <property type="match status" value="1"/>
</dbReference>
<sequence>MTDAYDLERRLRELERENQWLLAQIEQHKARSPQTNDAALDFIQNHDLRKILDHMPSMIGYWDKHLINHYANQTYMDWFGLRPEQVIGQHMIQVIGHERYQFNLPYIQGALRGETQEFEREIPSPDGIKRYSLVHYIPDVVAGEVQGFFVEVSNVTSIVHDEAGIHERENILSELYALSPLGITLTDPNGKYIEFNEAFLRLTGYSEEELKEGDFWALTPPDFQVQDILQLDVLWQTGRYGPYEKQLIRKDGSLLPVRLSGFQLKRDGVNYTWSLIEDISDRVKDAARIQSLSQRYQLLFDELPDSVVLIDISGKVIGCNQAALREYGFSESEMLELHVPDFEAKEDPARVEQHKRQIMKTGRDRFITQHRKRDGSIIDIDASVVIVELPGGEPIFQCVFHDITEHKQWEAYMLQVEERLELALESAEAGTWDWDIVTGELLTSLQWSAMLGYQPGELPQNISVWESLCHPADMPEAKRLLEAHFKGELPHYEFEHRLRHKSGEWIWVLGKAKVVKRDEHGQALRIIGINTNITQRKQTEMSLLSESQKNAALLKAASDGLHILDSRGYLIQASDSFCRLLGYQADELKGANVLSWDVELKSLEDFVDKVSSFPLEGATFETQQRRKNGEVIDAEISAVRLVIDDQQMIYCSAQDITLRKQAEAQLRDREAKLRAILDNMPYMVWLKDMSGRYVAANRLFAEAAGLASIDELIGKVDTEVWPNELSARYHLDDLEVISTRKQLMLEVKSVSNGNEIWLEAFKSPIINEDGELIGTTGVARDITERKRIEESLKISSLVYQASSEAMLVTDADNNIIDVNPAFSKISGYTLDEVKGRNPRMFRSGVHDQAFYRAMWETLLTRGTWFGELWDKRKNGETYAKQLTINTIRDKSGKISRYIALFSDITEKKKSDQVIWHQANIDALTQLPNRRLFIDRLEQDIRKAHRNGSTLALFFIDLDRFKQINDTLGHQAGDLLLIEAARRISLCVRESDTVARLGGDEFTVILPDLNESSRVERVASAIIDELSKSFELGADIAYVSASIGITIYPNDTQNVEGLLKCADQAMYAAKDSGRNAYSYFTPSMQEFVLERQGLSNDLRLALAKNELEVYFQPIVEIATGRTFKAEALLRWKHPRLGMVSPVEFIPLAEETGMIHSIGNWVFKQAVSTASRIQQELGIAVQISVNKSPIQFSRHPEEFDFLKFLEAQAVSGEIVAVEITEGLILNSDNVVQDRLHQFRDAGVQVSIDDFGTGFSSLAYIKKFDIDYLKIDQSFVRNLGQDNSDLALTEAIIAMAHKLDIKTIAEGVETSTQLQILKACGCDFAQGYFFARPLPEADFKSWLLDNRP</sequence>
<dbReference type="SUPFAM" id="SSF55073">
    <property type="entry name" value="Nucleotide cyclase"/>
    <property type="match status" value="1"/>
</dbReference>
<evidence type="ECO:0000259" key="3">
    <source>
        <dbReference type="PROSITE" id="PS50113"/>
    </source>
</evidence>
<dbReference type="GO" id="GO:0003824">
    <property type="term" value="F:catalytic activity"/>
    <property type="evidence" value="ECO:0007669"/>
    <property type="project" value="UniProtKB-ARBA"/>
</dbReference>
<dbReference type="NCBIfam" id="TIGR00254">
    <property type="entry name" value="GGDEF"/>
    <property type="match status" value="1"/>
</dbReference>
<reference evidence="6 7" key="1">
    <citation type="submission" date="2018-06" db="EMBL/GenBank/DDBJ databases">
        <title>OYT1 Genome Sequencing.</title>
        <authorList>
            <person name="Kato S."/>
            <person name="Itoh T."/>
            <person name="Ohkuma M."/>
        </authorList>
    </citation>
    <scope>NUCLEOTIDE SEQUENCE [LARGE SCALE GENOMIC DNA]</scope>
    <source>
        <strain evidence="6 7">OYT1</strain>
    </source>
</reference>
<dbReference type="InterPro" id="IPR001633">
    <property type="entry name" value="EAL_dom"/>
</dbReference>
<accession>A0A2Z6G9M8</accession>
<dbReference type="Pfam" id="PF00990">
    <property type="entry name" value="GGDEF"/>
    <property type="match status" value="1"/>
</dbReference>
<dbReference type="Pfam" id="PF13426">
    <property type="entry name" value="PAS_9"/>
    <property type="match status" value="3"/>
</dbReference>
<dbReference type="FunFam" id="3.30.70.270:FF:000001">
    <property type="entry name" value="Diguanylate cyclase domain protein"/>
    <property type="match status" value="1"/>
</dbReference>
<dbReference type="InterPro" id="IPR001610">
    <property type="entry name" value="PAC"/>
</dbReference>
<dbReference type="Pfam" id="PF00989">
    <property type="entry name" value="PAS"/>
    <property type="match status" value="1"/>
</dbReference>
<feature type="domain" description="PAC" evidence="3">
    <location>
        <begin position="864"/>
        <end position="916"/>
    </location>
</feature>
<feature type="coiled-coil region" evidence="1">
    <location>
        <begin position="4"/>
        <end position="31"/>
    </location>
</feature>
<feature type="domain" description="PAS" evidence="2">
    <location>
        <begin position="798"/>
        <end position="837"/>
    </location>
</feature>
<feature type="domain" description="PAC" evidence="3">
    <location>
        <begin position="741"/>
        <end position="794"/>
    </location>
</feature>
<feature type="domain" description="PAC" evidence="3">
    <location>
        <begin position="618"/>
        <end position="668"/>
    </location>
</feature>
<dbReference type="InterPro" id="IPR000700">
    <property type="entry name" value="PAS-assoc_C"/>
</dbReference>
<dbReference type="InterPro" id="IPR052155">
    <property type="entry name" value="Biofilm_reg_signaling"/>
</dbReference>
<dbReference type="Pfam" id="PF00563">
    <property type="entry name" value="EAL"/>
    <property type="match status" value="1"/>
</dbReference>
<dbReference type="Gene3D" id="3.30.450.20">
    <property type="entry name" value="PAS domain"/>
    <property type="match status" value="7"/>
</dbReference>
<dbReference type="RefSeq" id="WP_062625546.1">
    <property type="nucleotide sequence ID" value="NZ_AP018738.1"/>
</dbReference>
<dbReference type="Pfam" id="PF08447">
    <property type="entry name" value="PAS_3"/>
    <property type="match status" value="1"/>
</dbReference>
<dbReference type="Pfam" id="PF08448">
    <property type="entry name" value="PAS_4"/>
    <property type="match status" value="2"/>
</dbReference>
<dbReference type="InterPro" id="IPR013656">
    <property type="entry name" value="PAS_4"/>
</dbReference>
<dbReference type="Proteomes" id="UP000033070">
    <property type="component" value="Chromosome"/>
</dbReference>
<dbReference type="PROSITE" id="PS50887">
    <property type="entry name" value="GGDEF"/>
    <property type="match status" value="1"/>
</dbReference>
<feature type="domain" description="PAS" evidence="2">
    <location>
        <begin position="168"/>
        <end position="210"/>
    </location>
</feature>
<name>A0A2Z6G9M8_9PROT</name>
<dbReference type="PROSITE" id="PS50113">
    <property type="entry name" value="PAC"/>
    <property type="match status" value="4"/>
</dbReference>
<dbReference type="InterPro" id="IPR043128">
    <property type="entry name" value="Rev_trsase/Diguanyl_cyclase"/>
</dbReference>
<dbReference type="KEGG" id="fam:OYT1_ch0442"/>
<dbReference type="InterPro" id="IPR000160">
    <property type="entry name" value="GGDEF_dom"/>
</dbReference>
<dbReference type="SMART" id="SM00267">
    <property type="entry name" value="GGDEF"/>
    <property type="match status" value="1"/>
</dbReference>
<feature type="domain" description="EAL" evidence="4">
    <location>
        <begin position="1090"/>
        <end position="1344"/>
    </location>
</feature>
<dbReference type="InterPro" id="IPR000014">
    <property type="entry name" value="PAS"/>
</dbReference>
<dbReference type="CDD" id="cd00130">
    <property type="entry name" value="PAS"/>
    <property type="match status" value="7"/>
</dbReference>
<feature type="domain" description="PAC" evidence="3">
    <location>
        <begin position="492"/>
        <end position="545"/>
    </location>
</feature>
<evidence type="ECO:0000313" key="7">
    <source>
        <dbReference type="Proteomes" id="UP000033070"/>
    </source>
</evidence>
<dbReference type="InterPro" id="IPR035965">
    <property type="entry name" value="PAS-like_dom_sf"/>
</dbReference>
<keyword evidence="7" id="KW-1185">Reference proteome</keyword>
<protein>
    <submittedName>
        <fullName evidence="6">Putative signaling protein</fullName>
    </submittedName>
</protein>
<dbReference type="PANTHER" id="PTHR44757">
    <property type="entry name" value="DIGUANYLATE CYCLASE DGCP"/>
    <property type="match status" value="1"/>
</dbReference>
<dbReference type="InterPro" id="IPR035919">
    <property type="entry name" value="EAL_sf"/>
</dbReference>
<dbReference type="SMART" id="SM00086">
    <property type="entry name" value="PAC"/>
    <property type="match status" value="7"/>
</dbReference>
<dbReference type="STRING" id="1188319.OYT1_00310"/>
<dbReference type="SUPFAM" id="SSF55785">
    <property type="entry name" value="PYP-like sensor domain (PAS domain)"/>
    <property type="match status" value="7"/>
</dbReference>
<organism evidence="6 7">
    <name type="scientific">Ferriphaselus amnicola</name>
    <dbReference type="NCBI Taxonomy" id="1188319"/>
    <lineage>
        <taxon>Bacteria</taxon>
        <taxon>Pseudomonadati</taxon>
        <taxon>Pseudomonadota</taxon>
        <taxon>Betaproteobacteria</taxon>
        <taxon>Nitrosomonadales</taxon>
        <taxon>Gallionellaceae</taxon>
        <taxon>Ferriphaselus</taxon>
    </lineage>
</organism>
<feature type="domain" description="GGDEF" evidence="5">
    <location>
        <begin position="948"/>
        <end position="1081"/>
    </location>
</feature>
<dbReference type="InterPro" id="IPR013767">
    <property type="entry name" value="PAS_fold"/>
</dbReference>
<feature type="domain" description="PAS" evidence="2">
    <location>
        <begin position="44"/>
        <end position="114"/>
    </location>
</feature>
<dbReference type="SMART" id="SM00052">
    <property type="entry name" value="EAL"/>
    <property type="match status" value="1"/>
</dbReference>
<dbReference type="Gene3D" id="3.20.20.450">
    <property type="entry name" value="EAL domain"/>
    <property type="match status" value="1"/>
</dbReference>
<evidence type="ECO:0000256" key="1">
    <source>
        <dbReference type="SAM" id="Coils"/>
    </source>
</evidence>
<dbReference type="CDD" id="cd01948">
    <property type="entry name" value="EAL"/>
    <property type="match status" value="1"/>
</dbReference>
<feature type="domain" description="PAS" evidence="2">
    <location>
        <begin position="546"/>
        <end position="594"/>
    </location>
</feature>
<dbReference type="OrthoDB" id="9813903at2"/>
<dbReference type="SMART" id="SM00091">
    <property type="entry name" value="PAS"/>
    <property type="match status" value="7"/>
</dbReference>
<gene>
    <name evidence="6" type="ORF">OYT1_ch0442</name>
</gene>
<dbReference type="Gene3D" id="3.30.70.270">
    <property type="match status" value="1"/>
</dbReference>
<dbReference type="GO" id="GO:0006355">
    <property type="term" value="P:regulation of DNA-templated transcription"/>
    <property type="evidence" value="ECO:0007669"/>
    <property type="project" value="InterPro"/>
</dbReference>
<dbReference type="InterPro" id="IPR013655">
    <property type="entry name" value="PAS_fold_3"/>
</dbReference>